<keyword evidence="3" id="KW-0732">Signal</keyword>
<evidence type="ECO:0000313" key="4">
    <source>
        <dbReference type="EMBL" id="QEH34116.1"/>
    </source>
</evidence>
<dbReference type="RefSeq" id="WP_148594085.1">
    <property type="nucleotide sequence ID" value="NZ_CP042997.1"/>
</dbReference>
<proteinExistence type="predicted"/>
<keyword evidence="1" id="KW-0175">Coiled coil</keyword>
<protein>
    <recommendedName>
        <fullName evidence="6">Chromosome partition protein Smc</fullName>
    </recommendedName>
</protein>
<sequence length="644" mass="70498" precursor="true">MRTSPRPHARPRAAGLAGLLATLCLALPGPWARAQDPTKGLFDDDKPATKEAEGKDGEKDKDAAKKPDKPAVPAGDAIGFTQENAAAQMTELEERMFRLSEALRGLEPENASRLRLALKFSREELILEQMRDAHKMLKGAQLSKAETEIKELLAKLEHLRNVLLAEDLDFQLKLARLRQMRETLGQLERIVKDERRELGWSRFAIDQRRTGEKLAARRPDLESLARDQKKLLDDTRELAAKKDGDPKAARAALRDREAAIAKAATALAGDPVFSDYQPSQLRKAEVPLKEAAEELGRDGKDLAGAVAPEEKAEAILRDELKALDARSAASARDLAKGEFGKHEAGQQTTRKAAEALAAASARLGDAGMALQKDLIRAGGSMQDAEKNLARTAADPAASEQSEALDILTKSGEDLAKAAEKLLVQLRTELHTRLIAELTEMHEAQAYIRENTEAQAPKLAKKSRPAAIAMAGLSQKEAELAGRTEQLLALVEETEFGIALPTALKVFGRGMRDVEGRLKETDASPRTVALEKRIEEDLLGLLQAVRRLPPTTPPPSNSPLPSDLSERERELNRMIAELKTIRLLQARLNDDTVGVDKTRSNPAPAAPAPSATLTPSLRREIEALEATQEDLRENLARIAERIEQQ</sequence>
<evidence type="ECO:0000256" key="1">
    <source>
        <dbReference type="SAM" id="Coils"/>
    </source>
</evidence>
<dbReference type="AlphaFoldDB" id="A0A5B9W0C5"/>
<feature type="signal peptide" evidence="3">
    <location>
        <begin position="1"/>
        <end position="34"/>
    </location>
</feature>
<dbReference type="KEGG" id="agv:OJF2_26500"/>
<feature type="compositionally biased region" description="Basic and acidic residues" evidence="2">
    <location>
        <begin position="41"/>
        <end position="69"/>
    </location>
</feature>
<name>A0A5B9W0C5_9BACT</name>
<evidence type="ECO:0000256" key="3">
    <source>
        <dbReference type="SAM" id="SignalP"/>
    </source>
</evidence>
<dbReference type="EMBL" id="CP042997">
    <property type="protein sequence ID" value="QEH34116.1"/>
    <property type="molecule type" value="Genomic_DNA"/>
</dbReference>
<feature type="chain" id="PRO_5022718305" description="Chromosome partition protein Smc" evidence="3">
    <location>
        <begin position="35"/>
        <end position="644"/>
    </location>
</feature>
<feature type="coiled-coil region" evidence="1">
    <location>
        <begin position="142"/>
        <end position="197"/>
    </location>
</feature>
<dbReference type="Proteomes" id="UP000324233">
    <property type="component" value="Chromosome"/>
</dbReference>
<feature type="region of interest" description="Disordered" evidence="2">
    <location>
        <begin position="545"/>
        <end position="566"/>
    </location>
</feature>
<feature type="region of interest" description="Disordered" evidence="2">
    <location>
        <begin position="34"/>
        <end position="76"/>
    </location>
</feature>
<evidence type="ECO:0008006" key="6">
    <source>
        <dbReference type="Google" id="ProtNLM"/>
    </source>
</evidence>
<organism evidence="4 5">
    <name type="scientific">Aquisphaera giovannonii</name>
    <dbReference type="NCBI Taxonomy" id="406548"/>
    <lineage>
        <taxon>Bacteria</taxon>
        <taxon>Pseudomonadati</taxon>
        <taxon>Planctomycetota</taxon>
        <taxon>Planctomycetia</taxon>
        <taxon>Isosphaerales</taxon>
        <taxon>Isosphaeraceae</taxon>
        <taxon>Aquisphaera</taxon>
    </lineage>
</organism>
<keyword evidence="5" id="KW-1185">Reference proteome</keyword>
<accession>A0A5B9W0C5</accession>
<feature type="region of interest" description="Disordered" evidence="2">
    <location>
        <begin position="593"/>
        <end position="616"/>
    </location>
</feature>
<evidence type="ECO:0000313" key="5">
    <source>
        <dbReference type="Proteomes" id="UP000324233"/>
    </source>
</evidence>
<evidence type="ECO:0000256" key="2">
    <source>
        <dbReference type="SAM" id="MobiDB-lite"/>
    </source>
</evidence>
<dbReference type="OrthoDB" id="255849at2"/>
<reference evidence="4 5" key="1">
    <citation type="submission" date="2019-08" db="EMBL/GenBank/DDBJ databases">
        <title>Deep-cultivation of Planctomycetes and their phenomic and genomic characterization uncovers novel biology.</title>
        <authorList>
            <person name="Wiegand S."/>
            <person name="Jogler M."/>
            <person name="Boedeker C."/>
            <person name="Pinto D."/>
            <person name="Vollmers J."/>
            <person name="Rivas-Marin E."/>
            <person name="Kohn T."/>
            <person name="Peeters S.H."/>
            <person name="Heuer A."/>
            <person name="Rast P."/>
            <person name="Oberbeckmann S."/>
            <person name="Bunk B."/>
            <person name="Jeske O."/>
            <person name="Meyerdierks A."/>
            <person name="Storesund J.E."/>
            <person name="Kallscheuer N."/>
            <person name="Luecker S."/>
            <person name="Lage O.M."/>
            <person name="Pohl T."/>
            <person name="Merkel B.J."/>
            <person name="Hornburger P."/>
            <person name="Mueller R.-W."/>
            <person name="Bruemmer F."/>
            <person name="Labrenz M."/>
            <person name="Spormann A.M."/>
            <person name="Op den Camp H."/>
            <person name="Overmann J."/>
            <person name="Amann R."/>
            <person name="Jetten M.S.M."/>
            <person name="Mascher T."/>
            <person name="Medema M.H."/>
            <person name="Devos D.P."/>
            <person name="Kaster A.-K."/>
            <person name="Ovreas L."/>
            <person name="Rohde M."/>
            <person name="Galperin M.Y."/>
            <person name="Jogler C."/>
        </authorList>
    </citation>
    <scope>NUCLEOTIDE SEQUENCE [LARGE SCALE GENOMIC DNA]</scope>
    <source>
        <strain evidence="4 5">OJF2</strain>
    </source>
</reference>
<gene>
    <name evidence="4" type="ORF">OJF2_26500</name>
</gene>